<dbReference type="EMBL" id="QGGW01000004">
    <property type="protein sequence ID" value="PWK60472.1"/>
    <property type="molecule type" value="Genomic_DNA"/>
</dbReference>
<proteinExistence type="predicted"/>
<sequence length="194" mass="20386">MRARLLVAALALGCAALAGAGPAVAQQFDSFGDGPLEGFALDDQGTADPTAPSLSDEGVLQPVGPEIQLQITEGQSSVTLRSFPGTGSPVTSVFQPETSQAPRVVLRALDKMLGRPTDVDLAMGETVVFGRLAIRAIECRFPTEDPSSDAFAHVEILDTEGVTLFDGWMVASSPALSALEHARYDVWVLRCSEG</sequence>
<gene>
    <name evidence="2" type="ORF">C7455_104108</name>
</gene>
<evidence type="ECO:0000313" key="3">
    <source>
        <dbReference type="Proteomes" id="UP000245708"/>
    </source>
</evidence>
<organism evidence="2 3">
    <name type="scientific">Roseicyclus mahoneyensis</name>
    <dbReference type="NCBI Taxonomy" id="164332"/>
    <lineage>
        <taxon>Bacteria</taxon>
        <taxon>Pseudomonadati</taxon>
        <taxon>Pseudomonadota</taxon>
        <taxon>Alphaproteobacteria</taxon>
        <taxon>Rhodobacterales</taxon>
        <taxon>Roseobacteraceae</taxon>
        <taxon>Roseicyclus</taxon>
    </lineage>
</organism>
<dbReference type="OrthoDB" id="9810376at2"/>
<comment type="caution">
    <text evidence="2">The sequence shown here is derived from an EMBL/GenBank/DDBJ whole genome shotgun (WGS) entry which is preliminary data.</text>
</comment>
<evidence type="ECO:0008006" key="4">
    <source>
        <dbReference type="Google" id="ProtNLM"/>
    </source>
</evidence>
<dbReference type="AlphaFoldDB" id="A0A316GM19"/>
<keyword evidence="1" id="KW-0732">Signal</keyword>
<feature type="chain" id="PRO_5016323365" description="DUF2155 domain-containing protein" evidence="1">
    <location>
        <begin position="26"/>
        <end position="194"/>
    </location>
</feature>
<protein>
    <recommendedName>
        <fullName evidence="4">DUF2155 domain-containing protein</fullName>
    </recommendedName>
</protein>
<reference evidence="2 3" key="1">
    <citation type="submission" date="2018-05" db="EMBL/GenBank/DDBJ databases">
        <title>Genomic Encyclopedia of Type Strains, Phase IV (KMG-IV): sequencing the most valuable type-strain genomes for metagenomic binning, comparative biology and taxonomic classification.</title>
        <authorList>
            <person name="Goeker M."/>
        </authorList>
    </citation>
    <scope>NUCLEOTIDE SEQUENCE [LARGE SCALE GENOMIC DNA]</scope>
    <source>
        <strain evidence="2 3">DSM 16097</strain>
    </source>
</reference>
<evidence type="ECO:0000313" key="2">
    <source>
        <dbReference type="EMBL" id="PWK60472.1"/>
    </source>
</evidence>
<name>A0A316GM19_9RHOB</name>
<dbReference type="InterPro" id="IPR019225">
    <property type="entry name" value="DUF2155"/>
</dbReference>
<dbReference type="Proteomes" id="UP000245708">
    <property type="component" value="Unassembled WGS sequence"/>
</dbReference>
<dbReference type="Pfam" id="PF09923">
    <property type="entry name" value="DUF2155"/>
    <property type="match status" value="1"/>
</dbReference>
<keyword evidence="3" id="KW-1185">Reference proteome</keyword>
<evidence type="ECO:0000256" key="1">
    <source>
        <dbReference type="SAM" id="SignalP"/>
    </source>
</evidence>
<feature type="signal peptide" evidence="1">
    <location>
        <begin position="1"/>
        <end position="25"/>
    </location>
</feature>
<accession>A0A316GM19</accession>